<accession>A0A0F4LUJ5</accession>
<sequence length="76" mass="8542">MRQLGIQSLLSICGLIIFIWIAFVAIQSVDWDKILHPHSNNFGKLLIALVAVALGYLINQAFMSLLQAFQNLNLLF</sequence>
<dbReference type="Pfam" id="PF06612">
    <property type="entry name" value="DUF1146"/>
    <property type="match status" value="1"/>
</dbReference>
<dbReference type="Proteomes" id="UP000033558">
    <property type="component" value="Unassembled WGS sequence"/>
</dbReference>
<dbReference type="PATRIC" id="fig|1218492.5.peg.1138"/>
<keyword evidence="1" id="KW-0472">Membrane</keyword>
<dbReference type="STRING" id="1218492.JG30_09970"/>
<dbReference type="AlphaFoldDB" id="A0A0F4LUJ5"/>
<reference evidence="2 3" key="1">
    <citation type="submission" date="2015-01" db="EMBL/GenBank/DDBJ databases">
        <title>Comparative genomics of the lactic acid bacteria isolated from the honey bee gut.</title>
        <authorList>
            <person name="Ellegaard K.M."/>
            <person name="Tamarit D."/>
            <person name="Javelind E."/>
            <person name="Olofsson T."/>
            <person name="Andersson S.G."/>
            <person name="Vasquez A."/>
        </authorList>
    </citation>
    <scope>NUCLEOTIDE SEQUENCE [LARGE SCALE GENOMIC DNA]</scope>
    <source>
        <strain evidence="2 3">Bin4</strain>
    </source>
</reference>
<proteinExistence type="predicted"/>
<feature type="transmembrane region" description="Helical" evidence="1">
    <location>
        <begin position="46"/>
        <end position="69"/>
    </location>
</feature>
<dbReference type="RefSeq" id="WP_046316715.1">
    <property type="nucleotide sequence ID" value="NZ_JAMBJK010000001.1"/>
</dbReference>
<keyword evidence="1" id="KW-0812">Transmembrane</keyword>
<dbReference type="EMBL" id="JXJQ01000008">
    <property type="protein sequence ID" value="KJY61939.1"/>
    <property type="molecule type" value="Genomic_DNA"/>
</dbReference>
<feature type="transmembrane region" description="Helical" evidence="1">
    <location>
        <begin position="6"/>
        <end position="26"/>
    </location>
</feature>
<evidence type="ECO:0000256" key="1">
    <source>
        <dbReference type="SAM" id="Phobius"/>
    </source>
</evidence>
<protein>
    <submittedName>
        <fullName evidence="2">Uncharacterized protein</fullName>
    </submittedName>
</protein>
<keyword evidence="3" id="KW-1185">Reference proteome</keyword>
<name>A0A0F4LUJ5_9LACO</name>
<dbReference type="InterPro" id="IPR009526">
    <property type="entry name" value="DUF1146"/>
</dbReference>
<dbReference type="OrthoDB" id="1651016at2"/>
<dbReference type="NCBIfam" id="TIGR02327">
    <property type="entry name" value="int_mem_ywzB"/>
    <property type="match status" value="1"/>
</dbReference>
<organism evidence="2 3">
    <name type="scientific">Bombilactobacillus mellifer</name>
    <dbReference type="NCBI Taxonomy" id="1218492"/>
    <lineage>
        <taxon>Bacteria</taxon>
        <taxon>Bacillati</taxon>
        <taxon>Bacillota</taxon>
        <taxon>Bacilli</taxon>
        <taxon>Lactobacillales</taxon>
        <taxon>Lactobacillaceae</taxon>
        <taxon>Bombilactobacillus</taxon>
    </lineage>
</organism>
<gene>
    <name evidence="2" type="ORF">JG30_09970</name>
</gene>
<keyword evidence="1" id="KW-1133">Transmembrane helix</keyword>
<comment type="caution">
    <text evidence="2">The sequence shown here is derived from an EMBL/GenBank/DDBJ whole genome shotgun (WGS) entry which is preliminary data.</text>
</comment>
<evidence type="ECO:0000313" key="3">
    <source>
        <dbReference type="Proteomes" id="UP000033558"/>
    </source>
</evidence>
<evidence type="ECO:0000313" key="2">
    <source>
        <dbReference type="EMBL" id="KJY61939.1"/>
    </source>
</evidence>
<dbReference type="HOGENOM" id="CLU_177085_2_1_9"/>